<organism evidence="2 3">
    <name type="scientific">Pyrenophora seminiperda CCB06</name>
    <dbReference type="NCBI Taxonomy" id="1302712"/>
    <lineage>
        <taxon>Eukaryota</taxon>
        <taxon>Fungi</taxon>
        <taxon>Dikarya</taxon>
        <taxon>Ascomycota</taxon>
        <taxon>Pezizomycotina</taxon>
        <taxon>Dothideomycetes</taxon>
        <taxon>Pleosporomycetidae</taxon>
        <taxon>Pleosporales</taxon>
        <taxon>Pleosporineae</taxon>
        <taxon>Pleosporaceae</taxon>
        <taxon>Pyrenophora</taxon>
    </lineage>
</organism>
<accession>A0A3M7MBK2</accession>
<dbReference type="EMBL" id="KE747827">
    <property type="protein sequence ID" value="RMZ71759.1"/>
    <property type="molecule type" value="Genomic_DNA"/>
</dbReference>
<evidence type="ECO:0000256" key="1">
    <source>
        <dbReference type="SAM" id="MobiDB-lite"/>
    </source>
</evidence>
<gene>
    <name evidence="2" type="ORF">GMOD_00006906</name>
</gene>
<dbReference type="Proteomes" id="UP000265663">
    <property type="component" value="Unassembled WGS sequence"/>
</dbReference>
<feature type="region of interest" description="Disordered" evidence="1">
    <location>
        <begin position="1"/>
        <end position="25"/>
    </location>
</feature>
<reference evidence="2 3" key="1">
    <citation type="journal article" date="2014" name="PLoS ONE">
        <title>De novo Genome Assembly of the Fungal Plant Pathogen Pyrenophora semeniperda.</title>
        <authorList>
            <person name="Soliai M.M."/>
            <person name="Meyer S.E."/>
            <person name="Udall J.A."/>
            <person name="Elzinga D.E."/>
            <person name="Hermansen R.A."/>
            <person name="Bodily P.M."/>
            <person name="Hart A.A."/>
            <person name="Coleman C.E."/>
        </authorList>
    </citation>
    <scope>NUCLEOTIDE SEQUENCE [LARGE SCALE GENOMIC DNA]</scope>
    <source>
        <strain evidence="2 3">CCB06</strain>
        <tissue evidence="2">Mycelium</tissue>
    </source>
</reference>
<protein>
    <submittedName>
        <fullName evidence="2">Purine-cytosine permease FCY21</fullName>
    </submittedName>
</protein>
<evidence type="ECO:0000313" key="2">
    <source>
        <dbReference type="EMBL" id="RMZ71759.1"/>
    </source>
</evidence>
<dbReference type="AlphaFoldDB" id="A0A3M7MBK2"/>
<dbReference type="OrthoDB" id="5428495at2759"/>
<name>A0A3M7MBK2_9PLEO</name>
<keyword evidence="3" id="KW-1185">Reference proteome</keyword>
<evidence type="ECO:0000313" key="3">
    <source>
        <dbReference type="Proteomes" id="UP000265663"/>
    </source>
</evidence>
<proteinExistence type="predicted"/>
<sequence>MAMEKEKAQSRAAGEVVADSGSSTITPRLTHDTSVLGKLCALEARLDQKLGIESEAIARKLPEDKPFVPWHEQLNMILFWASANMTSSSFVIGFIGRELGLSKAISALHTQTGKK</sequence>